<organism evidence="1 2">
    <name type="scientific">Thelephora ganbajun</name>
    <name type="common">Ganba fungus</name>
    <dbReference type="NCBI Taxonomy" id="370292"/>
    <lineage>
        <taxon>Eukaryota</taxon>
        <taxon>Fungi</taxon>
        <taxon>Dikarya</taxon>
        <taxon>Basidiomycota</taxon>
        <taxon>Agaricomycotina</taxon>
        <taxon>Agaricomycetes</taxon>
        <taxon>Thelephorales</taxon>
        <taxon>Thelephoraceae</taxon>
        <taxon>Thelephora</taxon>
    </lineage>
</organism>
<keyword evidence="2" id="KW-1185">Reference proteome</keyword>
<evidence type="ECO:0000313" key="2">
    <source>
        <dbReference type="Proteomes" id="UP000886501"/>
    </source>
</evidence>
<gene>
    <name evidence="1" type="ORF">BDM02DRAFT_3189789</name>
</gene>
<reference evidence="1" key="1">
    <citation type="submission" date="2019-10" db="EMBL/GenBank/DDBJ databases">
        <authorList>
            <consortium name="DOE Joint Genome Institute"/>
            <person name="Kuo A."/>
            <person name="Miyauchi S."/>
            <person name="Kiss E."/>
            <person name="Drula E."/>
            <person name="Kohler A."/>
            <person name="Sanchez-Garcia M."/>
            <person name="Andreopoulos B."/>
            <person name="Barry K.W."/>
            <person name="Bonito G."/>
            <person name="Buee M."/>
            <person name="Carver A."/>
            <person name="Chen C."/>
            <person name="Cichocki N."/>
            <person name="Clum A."/>
            <person name="Culley D."/>
            <person name="Crous P.W."/>
            <person name="Fauchery L."/>
            <person name="Girlanda M."/>
            <person name="Hayes R."/>
            <person name="Keri Z."/>
            <person name="Labutti K."/>
            <person name="Lipzen A."/>
            <person name="Lombard V."/>
            <person name="Magnuson J."/>
            <person name="Maillard F."/>
            <person name="Morin E."/>
            <person name="Murat C."/>
            <person name="Nolan M."/>
            <person name="Ohm R."/>
            <person name="Pangilinan J."/>
            <person name="Pereira M."/>
            <person name="Perotto S."/>
            <person name="Peter M."/>
            <person name="Riley R."/>
            <person name="Sitrit Y."/>
            <person name="Stielow B."/>
            <person name="Szollosi G."/>
            <person name="Zifcakova L."/>
            <person name="Stursova M."/>
            <person name="Spatafora J.W."/>
            <person name="Tedersoo L."/>
            <person name="Vaario L.-M."/>
            <person name="Yamada A."/>
            <person name="Yan M."/>
            <person name="Wang P."/>
            <person name="Xu J."/>
            <person name="Bruns T."/>
            <person name="Baldrian P."/>
            <person name="Vilgalys R."/>
            <person name="Henrissat B."/>
            <person name="Grigoriev I.V."/>
            <person name="Hibbett D."/>
            <person name="Nagy L.G."/>
            <person name="Martin F.M."/>
        </authorList>
    </citation>
    <scope>NUCLEOTIDE SEQUENCE</scope>
    <source>
        <strain evidence="1">P2</strain>
    </source>
</reference>
<dbReference type="Proteomes" id="UP000886501">
    <property type="component" value="Unassembled WGS sequence"/>
</dbReference>
<evidence type="ECO:0000313" key="1">
    <source>
        <dbReference type="EMBL" id="KAF9645341.1"/>
    </source>
</evidence>
<dbReference type="EMBL" id="MU118094">
    <property type="protein sequence ID" value="KAF9645341.1"/>
    <property type="molecule type" value="Genomic_DNA"/>
</dbReference>
<accession>A0ACB6Z6V2</accession>
<proteinExistence type="predicted"/>
<sequence>MSTFASSSYFAEVVYDPLSFFSMLPSRFLPTSWSTSLARSSILGFLQSAIKVGYLEITDSQGIHGFGTHKEGRKAVRITVNNDLFYVRVLASADLGLSESYMMCDIDVDNLKGMMDLWLDNYDEMIGFDSTLSRLNAVVSGLYNAFLGQSLSRSRLNVMDAYDQSNDLFKGFLSEEMMYSCALWSDGEGGLRGDLLPTSQPFDLEMAQLRKIHHVLTMARVKPGMKVLEFGSGWGGMAIEAARSFGAEVDTLTLSIEQKTLAEERIRVAGLQDRIRVHLMDYRDMPIEWAGRFDAFVSVEMLEHVGTQHYETYFKLVDWALKDKNAAVVVTATTFPEARYRTYQPEDFMRRYMWPNSALPCATTLINAATKASKNRFSVQFVENHGAHYPRTLREWSRRLEANVTMDTMAKRYPGLRDPTAFETFKRKWRYLFAYAGAGFAKGYISCHMITFYKNGMPAQCD</sequence>
<reference evidence="1" key="2">
    <citation type="journal article" date="2020" name="Nat. Commun.">
        <title>Large-scale genome sequencing of mycorrhizal fungi provides insights into the early evolution of symbiotic traits.</title>
        <authorList>
            <person name="Miyauchi S."/>
            <person name="Kiss E."/>
            <person name="Kuo A."/>
            <person name="Drula E."/>
            <person name="Kohler A."/>
            <person name="Sanchez-Garcia M."/>
            <person name="Morin E."/>
            <person name="Andreopoulos B."/>
            <person name="Barry K.W."/>
            <person name="Bonito G."/>
            <person name="Buee M."/>
            <person name="Carver A."/>
            <person name="Chen C."/>
            <person name="Cichocki N."/>
            <person name="Clum A."/>
            <person name="Culley D."/>
            <person name="Crous P.W."/>
            <person name="Fauchery L."/>
            <person name="Girlanda M."/>
            <person name="Hayes R.D."/>
            <person name="Keri Z."/>
            <person name="LaButti K."/>
            <person name="Lipzen A."/>
            <person name="Lombard V."/>
            <person name="Magnuson J."/>
            <person name="Maillard F."/>
            <person name="Murat C."/>
            <person name="Nolan M."/>
            <person name="Ohm R.A."/>
            <person name="Pangilinan J."/>
            <person name="Pereira M.F."/>
            <person name="Perotto S."/>
            <person name="Peter M."/>
            <person name="Pfister S."/>
            <person name="Riley R."/>
            <person name="Sitrit Y."/>
            <person name="Stielow J.B."/>
            <person name="Szollosi G."/>
            <person name="Zifcakova L."/>
            <person name="Stursova M."/>
            <person name="Spatafora J.W."/>
            <person name="Tedersoo L."/>
            <person name="Vaario L.M."/>
            <person name="Yamada A."/>
            <person name="Yan M."/>
            <person name="Wang P."/>
            <person name="Xu J."/>
            <person name="Bruns T."/>
            <person name="Baldrian P."/>
            <person name="Vilgalys R."/>
            <person name="Dunand C."/>
            <person name="Henrissat B."/>
            <person name="Grigoriev I.V."/>
            <person name="Hibbett D."/>
            <person name="Nagy L.G."/>
            <person name="Martin F.M."/>
        </authorList>
    </citation>
    <scope>NUCLEOTIDE SEQUENCE</scope>
    <source>
        <strain evidence="1">P2</strain>
    </source>
</reference>
<comment type="caution">
    <text evidence="1">The sequence shown here is derived from an EMBL/GenBank/DDBJ whole genome shotgun (WGS) entry which is preliminary data.</text>
</comment>
<protein>
    <submittedName>
        <fullName evidence="1">Cyclopropane fatty acid synthase</fullName>
    </submittedName>
</protein>
<name>A0ACB6Z6V2_THEGA</name>